<dbReference type="EMBL" id="CP027669">
    <property type="protein sequence ID" value="AVO40951.1"/>
    <property type="molecule type" value="Genomic_DNA"/>
</dbReference>
<keyword evidence="1" id="KW-0812">Transmembrane</keyword>
<proteinExistence type="predicted"/>
<protein>
    <recommendedName>
        <fullName evidence="4">DUF2846 domain-containing protein</fullName>
    </recommendedName>
</protein>
<sequence>MKRVFDLAGQALLYGSFAVFVGTFSHWPAYAPLAPDQALIKLSFVHHGQRVAECRPYTAEELAKLAPNMRAPLKCERERAPVAVELDIDGVPAYQHVAAPSGLSRDGASTVYKRLEVPAGKHRITVRMRDTTATSGFTYQHDATVELVPAQVLVIDFDSQRGEIVLL</sequence>
<keyword evidence="3" id="KW-1185">Reference proteome</keyword>
<name>A0A2S0MZ25_9BURK</name>
<evidence type="ECO:0000313" key="3">
    <source>
        <dbReference type="Proteomes" id="UP000239326"/>
    </source>
</evidence>
<dbReference type="OrthoDB" id="8560910at2"/>
<dbReference type="Proteomes" id="UP000239326">
    <property type="component" value="Chromosome"/>
</dbReference>
<keyword evidence="1" id="KW-0472">Membrane</keyword>
<evidence type="ECO:0000313" key="2">
    <source>
        <dbReference type="EMBL" id="AVO40951.1"/>
    </source>
</evidence>
<dbReference type="RefSeq" id="WP_106445937.1">
    <property type="nucleotide sequence ID" value="NZ_CP027669.1"/>
</dbReference>
<gene>
    <name evidence="2" type="ORF">C6571_06305</name>
</gene>
<reference evidence="2 3" key="1">
    <citation type="submission" date="2018-03" db="EMBL/GenBank/DDBJ databases">
        <title>Genome sequencing of Simplicispira sp.</title>
        <authorList>
            <person name="Kim S.-J."/>
            <person name="Heo J."/>
            <person name="Kwon S.-W."/>
        </authorList>
    </citation>
    <scope>NUCLEOTIDE SEQUENCE [LARGE SCALE GENOMIC DNA]</scope>
    <source>
        <strain evidence="2 3">SC1-8</strain>
    </source>
</reference>
<dbReference type="KEGG" id="simp:C6571_06305"/>
<evidence type="ECO:0008006" key="4">
    <source>
        <dbReference type="Google" id="ProtNLM"/>
    </source>
</evidence>
<evidence type="ECO:0000256" key="1">
    <source>
        <dbReference type="SAM" id="Phobius"/>
    </source>
</evidence>
<feature type="transmembrane region" description="Helical" evidence="1">
    <location>
        <begin position="12"/>
        <end position="30"/>
    </location>
</feature>
<dbReference type="AlphaFoldDB" id="A0A2S0MZ25"/>
<accession>A0A2S0MZ25</accession>
<keyword evidence="1" id="KW-1133">Transmembrane helix</keyword>
<organism evidence="2 3">
    <name type="scientific">Simplicispira suum</name>
    <dbReference type="NCBI Taxonomy" id="2109915"/>
    <lineage>
        <taxon>Bacteria</taxon>
        <taxon>Pseudomonadati</taxon>
        <taxon>Pseudomonadota</taxon>
        <taxon>Betaproteobacteria</taxon>
        <taxon>Burkholderiales</taxon>
        <taxon>Comamonadaceae</taxon>
        <taxon>Simplicispira</taxon>
    </lineage>
</organism>